<reference evidence="2" key="1">
    <citation type="submission" date="2018-05" db="EMBL/GenBank/DDBJ databases">
        <title>Draft genome of Mucuna pruriens seed.</title>
        <authorList>
            <person name="Nnadi N.E."/>
            <person name="Vos R."/>
            <person name="Hasami M.H."/>
            <person name="Devisetty U.K."/>
            <person name="Aguiy J.C."/>
        </authorList>
    </citation>
    <scope>NUCLEOTIDE SEQUENCE [LARGE SCALE GENOMIC DNA]</scope>
    <source>
        <strain evidence="2">JCA_2017</strain>
    </source>
</reference>
<organism evidence="2 3">
    <name type="scientific">Mucuna pruriens</name>
    <name type="common">Velvet bean</name>
    <name type="synonym">Dolichos pruriens</name>
    <dbReference type="NCBI Taxonomy" id="157652"/>
    <lineage>
        <taxon>Eukaryota</taxon>
        <taxon>Viridiplantae</taxon>
        <taxon>Streptophyta</taxon>
        <taxon>Embryophyta</taxon>
        <taxon>Tracheophyta</taxon>
        <taxon>Spermatophyta</taxon>
        <taxon>Magnoliopsida</taxon>
        <taxon>eudicotyledons</taxon>
        <taxon>Gunneridae</taxon>
        <taxon>Pentapetalae</taxon>
        <taxon>rosids</taxon>
        <taxon>fabids</taxon>
        <taxon>Fabales</taxon>
        <taxon>Fabaceae</taxon>
        <taxon>Papilionoideae</taxon>
        <taxon>50 kb inversion clade</taxon>
        <taxon>NPAAA clade</taxon>
        <taxon>indigoferoid/millettioid clade</taxon>
        <taxon>Phaseoleae</taxon>
        <taxon>Mucuna</taxon>
    </lineage>
</organism>
<evidence type="ECO:0000256" key="1">
    <source>
        <dbReference type="SAM" id="MobiDB-lite"/>
    </source>
</evidence>
<comment type="caution">
    <text evidence="2">The sequence shown here is derived from an EMBL/GenBank/DDBJ whole genome shotgun (WGS) entry which is preliminary data.</text>
</comment>
<sequence>MEGCTIFDKKIEVILYESNNEYASRETVKQEGQSLLSFFDEWPKSKESWSSLENERSNQTQLSISISKSSSNFSTTSS</sequence>
<keyword evidence="3" id="KW-1185">Reference proteome</keyword>
<dbReference type="Proteomes" id="UP000257109">
    <property type="component" value="Unassembled WGS sequence"/>
</dbReference>
<gene>
    <name evidence="2" type="primary">GRF3</name>
    <name evidence="2" type="ORF">CR513_04813</name>
</gene>
<evidence type="ECO:0000313" key="2">
    <source>
        <dbReference type="EMBL" id="RDY10653.1"/>
    </source>
</evidence>
<evidence type="ECO:0000313" key="3">
    <source>
        <dbReference type="Proteomes" id="UP000257109"/>
    </source>
</evidence>
<feature type="compositionally biased region" description="Low complexity" evidence="1">
    <location>
        <begin position="63"/>
        <end position="78"/>
    </location>
</feature>
<feature type="region of interest" description="Disordered" evidence="1">
    <location>
        <begin position="50"/>
        <end position="78"/>
    </location>
</feature>
<proteinExistence type="predicted"/>
<accession>A0A371I6I4</accession>
<feature type="compositionally biased region" description="Polar residues" evidence="1">
    <location>
        <begin position="50"/>
        <end position="62"/>
    </location>
</feature>
<feature type="non-terminal residue" evidence="2">
    <location>
        <position position="1"/>
    </location>
</feature>
<protein>
    <submittedName>
        <fullName evidence="2">Growth-regulating factor 3</fullName>
    </submittedName>
</protein>
<dbReference type="OrthoDB" id="1927209at2759"/>
<dbReference type="EMBL" id="QJKJ01000802">
    <property type="protein sequence ID" value="RDY10653.1"/>
    <property type="molecule type" value="Genomic_DNA"/>
</dbReference>
<name>A0A371I6I4_MUCPR</name>
<dbReference type="AlphaFoldDB" id="A0A371I6I4"/>